<name>A0A953LAV7_9BACT</name>
<evidence type="ECO:0000313" key="3">
    <source>
        <dbReference type="Proteomes" id="UP000753961"/>
    </source>
</evidence>
<keyword evidence="3" id="KW-1185">Reference proteome</keyword>
<gene>
    <name evidence="2" type="ORF">KUV50_13105</name>
</gene>
<reference evidence="2" key="1">
    <citation type="submission" date="2021-06" db="EMBL/GenBank/DDBJ databases">
        <title>44 bacteria genomes isolated from Dapeng, Shenzhen.</title>
        <authorList>
            <person name="Zheng W."/>
            <person name="Yu S."/>
            <person name="Huang Y."/>
        </authorList>
    </citation>
    <scope>NUCLEOTIDE SEQUENCE</scope>
    <source>
        <strain evidence="2">DP5N28-2</strain>
    </source>
</reference>
<accession>A0A953LAV7</accession>
<dbReference type="AlphaFoldDB" id="A0A953LAV7"/>
<dbReference type="EMBL" id="JAHVHU010000011">
    <property type="protein sequence ID" value="MBY5959083.1"/>
    <property type="molecule type" value="Genomic_DNA"/>
</dbReference>
<sequence length="76" mass="8812">MKKPNHSGTKIPFIKKPHRLLRHVSSARKRDLENLVHADQQYKTKTVRYSPGRPLSPTRKPQKEVDPALLIHSPKK</sequence>
<evidence type="ECO:0000256" key="1">
    <source>
        <dbReference type="SAM" id="MobiDB-lite"/>
    </source>
</evidence>
<dbReference type="Proteomes" id="UP000753961">
    <property type="component" value="Unassembled WGS sequence"/>
</dbReference>
<comment type="caution">
    <text evidence="2">The sequence shown here is derived from an EMBL/GenBank/DDBJ whole genome shotgun (WGS) entry which is preliminary data.</text>
</comment>
<protein>
    <submittedName>
        <fullName evidence="2">Uncharacterized protein</fullName>
    </submittedName>
</protein>
<evidence type="ECO:0000313" key="2">
    <source>
        <dbReference type="EMBL" id="MBY5959083.1"/>
    </source>
</evidence>
<feature type="region of interest" description="Disordered" evidence="1">
    <location>
        <begin position="43"/>
        <end position="76"/>
    </location>
</feature>
<proteinExistence type="predicted"/>
<organism evidence="2 3">
    <name type="scientific">Membranihabitans marinus</name>
    <dbReference type="NCBI Taxonomy" id="1227546"/>
    <lineage>
        <taxon>Bacteria</taxon>
        <taxon>Pseudomonadati</taxon>
        <taxon>Bacteroidota</taxon>
        <taxon>Saprospiria</taxon>
        <taxon>Saprospirales</taxon>
        <taxon>Saprospiraceae</taxon>
        <taxon>Membranihabitans</taxon>
    </lineage>
</organism>
<dbReference type="RefSeq" id="WP_222580614.1">
    <property type="nucleotide sequence ID" value="NZ_JAHVHU010000011.1"/>
</dbReference>